<dbReference type="Gene3D" id="3.40.50.300">
    <property type="entry name" value="P-loop containing nucleotide triphosphate hydrolases"/>
    <property type="match status" value="1"/>
</dbReference>
<sequence>MSSIIELRNVTKVFGGGKSKTVAVDDFSLAIDAESPPIKALVGESGSGKTTIALLMLGFILPTTGEMFYKGQNFQRLSRGERRMFRREVQAIFQDPFGVYNPFYKVDHVLDIVIAKLQLASSRAERQALKEEALRGVGIRPEE</sequence>
<name>X1T418_9ZZZZ</name>
<dbReference type="InterPro" id="IPR027417">
    <property type="entry name" value="P-loop_NTPase"/>
</dbReference>
<organism evidence="2">
    <name type="scientific">marine sediment metagenome</name>
    <dbReference type="NCBI Taxonomy" id="412755"/>
    <lineage>
        <taxon>unclassified sequences</taxon>
        <taxon>metagenomes</taxon>
        <taxon>ecological metagenomes</taxon>
    </lineage>
</organism>
<accession>X1T418</accession>
<dbReference type="PANTHER" id="PTHR43230:SF3">
    <property type="entry name" value="ABC-TYPE DIPEPTIDE_OLIGOPEPTIDE TRANSPORT SYSTEM, ATPASE COMPONENT"/>
    <property type="match status" value="1"/>
</dbReference>
<evidence type="ECO:0000259" key="1">
    <source>
        <dbReference type="Pfam" id="PF00005"/>
    </source>
</evidence>
<proteinExistence type="predicted"/>
<gene>
    <name evidence="2" type="ORF">S12H4_12196</name>
</gene>
<comment type="caution">
    <text evidence="2">The sequence shown here is derived from an EMBL/GenBank/DDBJ whole genome shotgun (WGS) entry which is preliminary data.</text>
</comment>
<protein>
    <recommendedName>
        <fullName evidence="1">ABC transporter domain-containing protein</fullName>
    </recommendedName>
</protein>
<dbReference type="AlphaFoldDB" id="X1T418"/>
<dbReference type="InterPro" id="IPR003439">
    <property type="entry name" value="ABC_transporter-like_ATP-bd"/>
</dbReference>
<dbReference type="EMBL" id="BARW01005705">
    <property type="protein sequence ID" value="GAI82370.1"/>
    <property type="molecule type" value="Genomic_DNA"/>
</dbReference>
<feature type="domain" description="ABC transporter" evidence="1">
    <location>
        <begin position="37"/>
        <end position="119"/>
    </location>
</feature>
<reference evidence="2" key="1">
    <citation type="journal article" date="2014" name="Front. Microbiol.">
        <title>High frequency of phylogenetically diverse reductive dehalogenase-homologous genes in deep subseafloor sedimentary metagenomes.</title>
        <authorList>
            <person name="Kawai M."/>
            <person name="Futagami T."/>
            <person name="Toyoda A."/>
            <person name="Takaki Y."/>
            <person name="Nishi S."/>
            <person name="Hori S."/>
            <person name="Arai W."/>
            <person name="Tsubouchi T."/>
            <person name="Morono Y."/>
            <person name="Uchiyama I."/>
            <person name="Ito T."/>
            <person name="Fujiyama A."/>
            <person name="Inagaki F."/>
            <person name="Takami H."/>
        </authorList>
    </citation>
    <scope>NUCLEOTIDE SEQUENCE</scope>
    <source>
        <strain evidence="2">Expedition CK06-06</strain>
    </source>
</reference>
<dbReference type="Pfam" id="PF00005">
    <property type="entry name" value="ABC_tran"/>
    <property type="match status" value="1"/>
</dbReference>
<dbReference type="GO" id="GO:0016887">
    <property type="term" value="F:ATP hydrolysis activity"/>
    <property type="evidence" value="ECO:0007669"/>
    <property type="project" value="InterPro"/>
</dbReference>
<evidence type="ECO:0000313" key="2">
    <source>
        <dbReference type="EMBL" id="GAI82370.1"/>
    </source>
</evidence>
<dbReference type="SUPFAM" id="SSF52540">
    <property type="entry name" value="P-loop containing nucleoside triphosphate hydrolases"/>
    <property type="match status" value="1"/>
</dbReference>
<dbReference type="GO" id="GO:0005524">
    <property type="term" value="F:ATP binding"/>
    <property type="evidence" value="ECO:0007669"/>
    <property type="project" value="InterPro"/>
</dbReference>
<dbReference type="PANTHER" id="PTHR43230">
    <property type="entry name" value="ABC-TYPE DIPEPTIDE/OLIGOPEPTIDE TRANSPORT SYSTEM, ATPASE COMPONENT"/>
    <property type="match status" value="1"/>
</dbReference>
<feature type="non-terminal residue" evidence="2">
    <location>
        <position position="143"/>
    </location>
</feature>